<keyword evidence="2" id="KW-0238">DNA-binding</keyword>
<dbReference type="OrthoDB" id="9811084at2"/>
<keyword evidence="1" id="KW-0805">Transcription regulation</keyword>
<proteinExistence type="predicted"/>
<dbReference type="AlphaFoldDB" id="A0A1W6ZLT4"/>
<dbReference type="STRING" id="1235591.CAK95_04015"/>
<evidence type="ECO:0000256" key="1">
    <source>
        <dbReference type="ARBA" id="ARBA00023015"/>
    </source>
</evidence>
<keyword evidence="5" id="KW-1185">Reference proteome</keyword>
<dbReference type="InterPro" id="IPR036271">
    <property type="entry name" value="Tet_transcr_reg_TetR-rel_C_sf"/>
</dbReference>
<keyword evidence="3" id="KW-0804">Transcription</keyword>
<dbReference type="GO" id="GO:0003677">
    <property type="term" value="F:DNA binding"/>
    <property type="evidence" value="ECO:0007669"/>
    <property type="project" value="UniProtKB-UniRule"/>
</dbReference>
<dbReference type="SUPFAM" id="SSF48498">
    <property type="entry name" value="Tetracyclin repressor-like, C-terminal domain"/>
    <property type="match status" value="1"/>
</dbReference>
<dbReference type="RefSeq" id="WP_086086767.1">
    <property type="nucleotide sequence ID" value="NZ_CP021112.1"/>
</dbReference>
<dbReference type="InterPro" id="IPR054156">
    <property type="entry name" value="YxaF_TetR_C"/>
</dbReference>
<dbReference type="PANTHER" id="PTHR47506">
    <property type="entry name" value="TRANSCRIPTIONAL REGULATORY PROTEIN"/>
    <property type="match status" value="1"/>
</dbReference>
<name>A0A1W6ZLT4_9HYPH</name>
<dbReference type="Pfam" id="PF00440">
    <property type="entry name" value="TetR_N"/>
    <property type="match status" value="1"/>
</dbReference>
<accession>A0A1W6ZLT4</accession>
<dbReference type="InterPro" id="IPR001647">
    <property type="entry name" value="HTH_TetR"/>
</dbReference>
<dbReference type="KEGG" id="psin:CAK95_04015"/>
<evidence type="ECO:0000256" key="2">
    <source>
        <dbReference type="ARBA" id="ARBA00023125"/>
    </source>
</evidence>
<dbReference type="Pfam" id="PF21993">
    <property type="entry name" value="TetR_C_13_2"/>
    <property type="match status" value="1"/>
</dbReference>
<protein>
    <submittedName>
        <fullName evidence="4">TetR family transcriptional regulator</fullName>
    </submittedName>
</protein>
<evidence type="ECO:0000256" key="3">
    <source>
        <dbReference type="ARBA" id="ARBA00023163"/>
    </source>
</evidence>
<dbReference type="SUPFAM" id="SSF46689">
    <property type="entry name" value="Homeodomain-like"/>
    <property type="match status" value="1"/>
</dbReference>
<dbReference type="InterPro" id="IPR009057">
    <property type="entry name" value="Homeodomain-like_sf"/>
</dbReference>
<dbReference type="Proteomes" id="UP000194137">
    <property type="component" value="Chromosome"/>
</dbReference>
<dbReference type="Gene3D" id="1.10.357.10">
    <property type="entry name" value="Tetracycline Repressor, domain 2"/>
    <property type="match status" value="1"/>
</dbReference>
<dbReference type="PROSITE" id="PS50977">
    <property type="entry name" value="HTH_TETR_2"/>
    <property type="match status" value="1"/>
</dbReference>
<dbReference type="EMBL" id="CP021112">
    <property type="protein sequence ID" value="ARP98346.1"/>
    <property type="molecule type" value="Genomic_DNA"/>
</dbReference>
<organism evidence="4 5">
    <name type="scientific">Pseudorhodoplanes sinuspersici</name>
    <dbReference type="NCBI Taxonomy" id="1235591"/>
    <lineage>
        <taxon>Bacteria</taxon>
        <taxon>Pseudomonadati</taxon>
        <taxon>Pseudomonadota</taxon>
        <taxon>Alphaproteobacteria</taxon>
        <taxon>Hyphomicrobiales</taxon>
        <taxon>Pseudorhodoplanes</taxon>
    </lineage>
</organism>
<gene>
    <name evidence="4" type="ORF">CAK95_04015</name>
</gene>
<evidence type="ECO:0000313" key="5">
    <source>
        <dbReference type="Proteomes" id="UP000194137"/>
    </source>
</evidence>
<sequence length="190" mass="20804">MKAVKRANTKQGDTRKIVIAQLAEVFRAHGYEGTSLSLITQATGLGKGSLYNLFPRGKEQMAEEVLAHIDDWFERNVFAPLRDDKSGEGLAHMFEATDRYFESGGRVCLVGVFALGGARDLFGQKLRGYFKSWEAALAAALRRQGMAPSRAKDRAEEIVLGIQGALVLARAQASTSVFSRALKRLRAGLD</sequence>
<reference evidence="4 5" key="1">
    <citation type="submission" date="2017-05" db="EMBL/GenBank/DDBJ databases">
        <title>Full genome sequence of Pseudorhodoplanes sinuspersici.</title>
        <authorList>
            <person name="Dastgheib S.M.M."/>
            <person name="Shavandi M."/>
            <person name="Tirandaz H."/>
        </authorList>
    </citation>
    <scope>NUCLEOTIDE SEQUENCE [LARGE SCALE GENOMIC DNA]</scope>
    <source>
        <strain evidence="4 5">RIPI110</strain>
    </source>
</reference>
<dbReference type="PANTHER" id="PTHR47506:SF1">
    <property type="entry name" value="HTH-TYPE TRANSCRIPTIONAL REGULATOR YJDC"/>
    <property type="match status" value="1"/>
</dbReference>
<evidence type="ECO:0000313" key="4">
    <source>
        <dbReference type="EMBL" id="ARP98346.1"/>
    </source>
</evidence>